<protein>
    <submittedName>
        <fullName evidence="2">Uncharacterized protein</fullName>
    </submittedName>
</protein>
<feature type="transmembrane region" description="Helical" evidence="1">
    <location>
        <begin position="192"/>
        <end position="213"/>
    </location>
</feature>
<feature type="transmembrane region" description="Helical" evidence="1">
    <location>
        <begin position="168"/>
        <end position="186"/>
    </location>
</feature>
<feature type="transmembrane region" description="Helical" evidence="1">
    <location>
        <begin position="120"/>
        <end position="147"/>
    </location>
</feature>
<dbReference type="KEGG" id="tcs:IMZ38_06975"/>
<evidence type="ECO:0000313" key="2">
    <source>
        <dbReference type="EMBL" id="QOR94342.1"/>
    </source>
</evidence>
<organism evidence="2 3">
    <name type="scientific">Thermosphaera chiliense</name>
    <dbReference type="NCBI Taxonomy" id="3402707"/>
    <lineage>
        <taxon>Archaea</taxon>
        <taxon>Thermoproteota</taxon>
        <taxon>Thermoprotei</taxon>
        <taxon>Desulfurococcales</taxon>
        <taxon>Desulfurococcaceae</taxon>
        <taxon>Thermosphaera</taxon>
    </lineage>
</organism>
<evidence type="ECO:0000256" key="1">
    <source>
        <dbReference type="SAM" id="Phobius"/>
    </source>
</evidence>
<feature type="transmembrane region" description="Helical" evidence="1">
    <location>
        <begin position="80"/>
        <end position="100"/>
    </location>
</feature>
<proteinExistence type="predicted"/>
<keyword evidence="1" id="KW-1133">Transmembrane helix</keyword>
<keyword evidence="1" id="KW-0472">Membrane</keyword>
<name>A0A7M1UT86_9CREN</name>
<dbReference type="GeneID" id="59455147"/>
<feature type="transmembrane region" description="Helical" evidence="1">
    <location>
        <begin position="19"/>
        <end position="40"/>
    </location>
</feature>
<gene>
    <name evidence="2" type="ORF">IMZ38_06975</name>
</gene>
<keyword evidence="3" id="KW-1185">Reference proteome</keyword>
<dbReference type="RefSeq" id="WP_193436142.1">
    <property type="nucleotide sequence ID" value="NZ_CP063144.1"/>
</dbReference>
<accession>A0A7M1UT86</accession>
<dbReference type="EMBL" id="CP063144">
    <property type="protein sequence ID" value="QOR94342.1"/>
    <property type="molecule type" value="Genomic_DNA"/>
</dbReference>
<dbReference type="Proteomes" id="UP000593766">
    <property type="component" value="Chromosome"/>
</dbReference>
<evidence type="ECO:0000313" key="3">
    <source>
        <dbReference type="Proteomes" id="UP000593766"/>
    </source>
</evidence>
<sequence>MTETCFQLGVAIMEVSPDFIVDVSIAIGIAIMLSIVGFLLGKGVKLLVVKASEKLGFDEWLRRFSFGRAIKRTGLSAGEFFGMVTAWILYIVFILLGIHYGSRYLGLAEIASMTQHLLNIYVVGLVKALIIIITGFILTDVFVSYVYKSSELRTEMQLLAPVAEYLRLLFYIVIVIFAIEQAGISVEALTNMLTPIIWGLTVAMLLIIVFNIIQLTRGKPRLEE</sequence>
<dbReference type="AlphaFoldDB" id="A0A7M1UT86"/>
<dbReference type="OrthoDB" id="46244at2157"/>
<reference evidence="2 3" key="1">
    <citation type="submission" date="2020-10" db="EMBL/GenBank/DDBJ databases">
        <title>Complete genome sequence of Thermosphaera aggregans strain 3507.</title>
        <authorList>
            <person name="Zayulina K.S."/>
            <person name="Elcheninov A.G."/>
            <person name="Toshchakov S.V."/>
            <person name="Kublanov I.V."/>
            <person name="Kochetkova T.V."/>
        </authorList>
    </citation>
    <scope>NUCLEOTIDE SEQUENCE [LARGE SCALE GENOMIC DNA]</scope>
    <source>
        <strain evidence="2 3">3507</strain>
    </source>
</reference>
<keyword evidence="1" id="KW-0812">Transmembrane</keyword>